<dbReference type="RefSeq" id="WP_003584704.1">
    <property type="nucleotide sequence ID" value="NZ_JH719395.1"/>
</dbReference>
<accession>J0WCE0</accession>
<protein>
    <submittedName>
        <fullName evidence="1">Uncharacterized protein</fullName>
    </submittedName>
</protein>
<dbReference type="HOGENOM" id="CLU_122850_0_0_5"/>
<reference evidence="1 2" key="1">
    <citation type="submission" date="2012-02" db="EMBL/GenBank/DDBJ databases">
        <title>Improved High-Quality Draft Sequence of Rhizobium leguminosarum bv. trifolii WSM2297.</title>
        <authorList>
            <consortium name="US DOE Joint Genome Institute"/>
            <person name="Lucas S."/>
            <person name="Han J."/>
            <person name="Lapidus A."/>
            <person name="Cheng J.-F."/>
            <person name="Goodwin L."/>
            <person name="Pitluck S."/>
            <person name="Peters L."/>
            <person name="Ovchinnikova G."/>
            <person name="Zhang X."/>
            <person name="Detter J.C."/>
            <person name="Han C."/>
            <person name="Tapia R."/>
            <person name="Land M."/>
            <person name="Hauser L."/>
            <person name="Kyrpides N."/>
            <person name="Ivanova N."/>
            <person name="Pagani I."/>
            <person name="Brau L."/>
            <person name="Yates R."/>
            <person name="O'Hara G."/>
            <person name="Rui T."/>
            <person name="Howieson J."/>
            <person name="Reeve W."/>
            <person name="Woyke T."/>
        </authorList>
    </citation>
    <scope>NUCLEOTIDE SEQUENCE [LARGE SCALE GENOMIC DNA]</scope>
    <source>
        <strain evidence="1 2">WSM2297</strain>
    </source>
</reference>
<proteinExistence type="predicted"/>
<sequence>MISLGADLFEMMRRSASGVVLALLFPMTGLAADNWLEKVFPDPEECLEVDGMIYFDFDEKELVVRGYQKAEVHKHIATRDVIVREECKAGAGIASPLINKPGKFFGNQFSTFEIPASGQSSDGCFTASSYNILFSKPAAVLREEIERRTGKRLEIYSPSRRRDGSAGEMPGYIVDAGDHSEYVCSFSEYD</sequence>
<organism evidence="1 2">
    <name type="scientific">Rhizobium leguminosarum bv. trifolii WSM2297</name>
    <dbReference type="NCBI Taxonomy" id="754762"/>
    <lineage>
        <taxon>Bacteria</taxon>
        <taxon>Pseudomonadati</taxon>
        <taxon>Pseudomonadota</taxon>
        <taxon>Alphaproteobacteria</taxon>
        <taxon>Hyphomicrobiales</taxon>
        <taxon>Rhizobiaceae</taxon>
        <taxon>Rhizobium/Agrobacterium group</taxon>
        <taxon>Rhizobium</taxon>
    </lineage>
</organism>
<dbReference type="Proteomes" id="UP000005732">
    <property type="component" value="Unassembled WGS sequence"/>
</dbReference>
<gene>
    <name evidence="1" type="ORF">Rleg4DRAFT_4603</name>
</gene>
<evidence type="ECO:0000313" key="1">
    <source>
        <dbReference type="EMBL" id="EJC82873.1"/>
    </source>
</evidence>
<evidence type="ECO:0000313" key="2">
    <source>
        <dbReference type="Proteomes" id="UP000005732"/>
    </source>
</evidence>
<name>J0WCE0_RHILT</name>
<dbReference type="EMBL" id="JH719395">
    <property type="protein sequence ID" value="EJC82873.1"/>
    <property type="molecule type" value="Genomic_DNA"/>
</dbReference>
<dbReference type="AlphaFoldDB" id="J0WCE0"/>